<proteinExistence type="inferred from homology"/>
<dbReference type="EMBL" id="JAACFV010000085">
    <property type="protein sequence ID" value="KAF7506507.1"/>
    <property type="molecule type" value="Genomic_DNA"/>
</dbReference>
<dbReference type="OrthoDB" id="3558022at2759"/>
<gene>
    <name evidence="4" type="primary">AIM11</name>
    <name evidence="6" type="ORF">GJ744_011653</name>
</gene>
<sequence length="219" mass="24423">MEFLNYLFGRRPPSSPPQSDQLARPEKRVPQDTTAQPEEPISQKFTPTTSTAPVQPSPAPQPQSQPRQNKAPVVLMAGLAFTALSLLIARRSFARRRRAANPSFYTNSPAHSQVQGAQVSAPLEAFEALNIATINVLSLAMLSTGGALWYFDIASMEDARRKLRGGLGVDGSGRSEGEAEEDFEEWLASVLSRKEAKERRQEYEEEKEQRRVNERGRQR</sequence>
<dbReference type="GO" id="GO:0005739">
    <property type="term" value="C:mitochondrion"/>
    <property type="evidence" value="ECO:0007669"/>
    <property type="project" value="TreeGrafter"/>
</dbReference>
<protein>
    <recommendedName>
        <fullName evidence="4">Altered inheritance of mitochondria protein 11</fullName>
    </recommendedName>
</protein>
<dbReference type="AlphaFoldDB" id="A0A8H7AET7"/>
<feature type="transmembrane region" description="Helical" evidence="4">
    <location>
        <begin position="71"/>
        <end position="89"/>
    </location>
</feature>
<keyword evidence="3 4" id="KW-0472">Membrane</keyword>
<organism evidence="6 7">
    <name type="scientific">Endocarpon pusillum</name>
    <dbReference type="NCBI Taxonomy" id="364733"/>
    <lineage>
        <taxon>Eukaryota</taxon>
        <taxon>Fungi</taxon>
        <taxon>Dikarya</taxon>
        <taxon>Ascomycota</taxon>
        <taxon>Pezizomycotina</taxon>
        <taxon>Eurotiomycetes</taxon>
        <taxon>Chaetothyriomycetidae</taxon>
        <taxon>Verrucariales</taxon>
        <taxon>Verrucariaceae</taxon>
        <taxon>Endocarpon</taxon>
    </lineage>
</organism>
<keyword evidence="7" id="KW-1185">Reference proteome</keyword>
<feature type="region of interest" description="Disordered" evidence="5">
    <location>
        <begin position="194"/>
        <end position="219"/>
    </location>
</feature>
<evidence type="ECO:0000313" key="7">
    <source>
        <dbReference type="Proteomes" id="UP000606974"/>
    </source>
</evidence>
<name>A0A8H7AET7_9EURO</name>
<dbReference type="PANTHER" id="PTHR39136">
    <property type="entry name" value="ALTERED INHERITANCE OF MITOCHONDRIA PROTEIN 11"/>
    <property type="match status" value="1"/>
</dbReference>
<evidence type="ECO:0000313" key="6">
    <source>
        <dbReference type="EMBL" id="KAF7506507.1"/>
    </source>
</evidence>
<comment type="similarity">
    <text evidence="4">Belongs to the AIM11 family.</text>
</comment>
<reference evidence="6" key="1">
    <citation type="submission" date="2020-02" db="EMBL/GenBank/DDBJ databases">
        <authorList>
            <person name="Palmer J.M."/>
        </authorList>
    </citation>
    <scope>NUCLEOTIDE SEQUENCE</scope>
    <source>
        <strain evidence="6">EPUS1.4</strain>
        <tissue evidence="6">Thallus</tissue>
    </source>
</reference>
<evidence type="ECO:0000256" key="1">
    <source>
        <dbReference type="ARBA" id="ARBA00022692"/>
    </source>
</evidence>
<dbReference type="GO" id="GO:0016020">
    <property type="term" value="C:membrane"/>
    <property type="evidence" value="ECO:0007669"/>
    <property type="project" value="UniProtKB-SubCell"/>
</dbReference>
<evidence type="ECO:0000256" key="5">
    <source>
        <dbReference type="SAM" id="MobiDB-lite"/>
    </source>
</evidence>
<keyword evidence="1 4" id="KW-0812">Transmembrane</keyword>
<accession>A0A8H7AET7</accession>
<evidence type="ECO:0000256" key="2">
    <source>
        <dbReference type="ARBA" id="ARBA00022989"/>
    </source>
</evidence>
<dbReference type="PANTHER" id="PTHR39136:SF1">
    <property type="entry name" value="ALTERED INHERITANCE OF MITOCHONDRIA PROTEIN 11"/>
    <property type="match status" value="1"/>
</dbReference>
<evidence type="ECO:0000256" key="3">
    <source>
        <dbReference type="ARBA" id="ARBA00023136"/>
    </source>
</evidence>
<dbReference type="Proteomes" id="UP000606974">
    <property type="component" value="Unassembled WGS sequence"/>
</dbReference>
<comment type="subcellular location">
    <subcellularLocation>
        <location evidence="4">Membrane</location>
        <topology evidence="4">Multi-pass membrane protein</topology>
    </subcellularLocation>
</comment>
<evidence type="ECO:0000256" key="4">
    <source>
        <dbReference type="RuleBase" id="RU367098"/>
    </source>
</evidence>
<dbReference type="InterPro" id="IPR038814">
    <property type="entry name" value="AIM11"/>
</dbReference>
<keyword evidence="2 4" id="KW-1133">Transmembrane helix</keyword>
<comment type="caution">
    <text evidence="6">The sequence shown here is derived from an EMBL/GenBank/DDBJ whole genome shotgun (WGS) entry which is preliminary data.</text>
</comment>
<feature type="region of interest" description="Disordered" evidence="5">
    <location>
        <begin position="1"/>
        <end position="69"/>
    </location>
</feature>